<dbReference type="SUPFAM" id="SSF52266">
    <property type="entry name" value="SGNH hydrolase"/>
    <property type="match status" value="1"/>
</dbReference>
<evidence type="ECO:0000256" key="1">
    <source>
        <dbReference type="ARBA" id="ARBA00004613"/>
    </source>
</evidence>
<dbReference type="Proteomes" id="UP000244904">
    <property type="component" value="Unassembled WGS sequence"/>
</dbReference>
<dbReference type="Gene3D" id="2.150.10.10">
    <property type="entry name" value="Serralysin-like metalloprotease, C-terminal"/>
    <property type="match status" value="3"/>
</dbReference>
<evidence type="ECO:0000256" key="2">
    <source>
        <dbReference type="ARBA" id="ARBA00022525"/>
    </source>
</evidence>
<keyword evidence="4" id="KW-1185">Reference proteome</keyword>
<dbReference type="InterPro" id="IPR050557">
    <property type="entry name" value="RTX_toxin/Mannuronan_C5-epim"/>
</dbReference>
<organism evidence="3 4">
    <name type="scientific">Pseudoprimorskyibacter insulae</name>
    <dbReference type="NCBI Taxonomy" id="1695997"/>
    <lineage>
        <taxon>Bacteria</taxon>
        <taxon>Pseudomonadati</taxon>
        <taxon>Pseudomonadota</taxon>
        <taxon>Alphaproteobacteria</taxon>
        <taxon>Rhodobacterales</taxon>
        <taxon>Paracoccaceae</taxon>
        <taxon>Pseudoprimorskyibacter</taxon>
    </lineage>
</organism>
<dbReference type="InterPro" id="IPR036514">
    <property type="entry name" value="SGNH_hydro_sf"/>
</dbReference>
<gene>
    <name evidence="3" type="primary">cya_1</name>
    <name evidence="3" type="ORF">PRI8871_00279</name>
</gene>
<dbReference type="InterPro" id="IPR001343">
    <property type="entry name" value="Hemolysn_Ca-bd"/>
</dbReference>
<dbReference type="GO" id="GO:0005509">
    <property type="term" value="F:calcium ion binding"/>
    <property type="evidence" value="ECO:0007669"/>
    <property type="project" value="InterPro"/>
</dbReference>
<dbReference type="Pfam" id="PF00353">
    <property type="entry name" value="HemolysinCabind"/>
    <property type="match status" value="4"/>
</dbReference>
<dbReference type="OrthoDB" id="8479154at2"/>
<dbReference type="GO" id="GO:0005576">
    <property type="term" value="C:extracellular region"/>
    <property type="evidence" value="ECO:0007669"/>
    <property type="project" value="UniProtKB-SubCell"/>
</dbReference>
<name>A0A2R8ANV0_9RHOB</name>
<dbReference type="RefSeq" id="WP_108884396.1">
    <property type="nucleotide sequence ID" value="NZ_OMOJ01000001.1"/>
</dbReference>
<reference evidence="4" key="1">
    <citation type="submission" date="2018-03" db="EMBL/GenBank/DDBJ databases">
        <authorList>
            <person name="Rodrigo-Torres L."/>
            <person name="Arahal R. D."/>
            <person name="Lucena T."/>
        </authorList>
    </citation>
    <scope>NUCLEOTIDE SEQUENCE [LARGE SCALE GENOMIC DNA]</scope>
    <source>
        <strain evidence="4">CECT 8871</strain>
    </source>
</reference>
<proteinExistence type="predicted"/>
<dbReference type="EMBL" id="OMOJ01000001">
    <property type="protein sequence ID" value="SPF77695.1"/>
    <property type="molecule type" value="Genomic_DNA"/>
</dbReference>
<dbReference type="PANTHER" id="PTHR38340">
    <property type="entry name" value="S-LAYER PROTEIN"/>
    <property type="match status" value="1"/>
</dbReference>
<dbReference type="GO" id="GO:0016788">
    <property type="term" value="F:hydrolase activity, acting on ester bonds"/>
    <property type="evidence" value="ECO:0007669"/>
    <property type="project" value="UniProtKB-ARBA"/>
</dbReference>
<dbReference type="InterPro" id="IPR011049">
    <property type="entry name" value="Serralysin-like_metalloprot_C"/>
</dbReference>
<dbReference type="PANTHER" id="PTHR38340:SF1">
    <property type="entry name" value="S-LAYER PROTEIN"/>
    <property type="match status" value="1"/>
</dbReference>
<sequence>MGRPIFILAGQSNAQRVAGEVQTALDKTYGKGGYVLISAYAPGAPLTWQRAGHEDWATASELPDLLADRTVAVLRANPDAYLANMIWLQGEADTKSVGTPSDYANDFLKVIDTFRKAVNGAEGAGTTAKFGVTIAGLSDHAPDAGGRVHWQAIQTALEKLGSSKGWINTVNVDTLAKQNGLSGSAIFSDGLHYTDSFSQTLANALVKTASGTANKGNTTYVIQTGQEAIDEAPDGGWDSVFASVSVALRNHSQHVEALTLTGKANLNGIGNGQNNVIVGNAGNNVLDGAWGDDNLIGGAGSDIFRDASGADRMLGGQGSDIYYVDNAGDSITELPGQGWDAVFSSVSFTLRQYSQHIEALTLTGTKNLSAVGNSQQNRIVGNAGNNVIDGAWGNDKLIGGAGNDTFRDAQGADEMMGGQGNDTYYVDHAGDKVVELAGQGWDHVIASVSFELRDHSQHIEALTLTGKANINGTGNAQNNRIVGNDGDNTLNGAWGDDTLIGGVGDDMLLEYHGKNVMTGGGGADTFCFRAGGSDTTITDFDLSERNERIDLSRLGAIQSFNDLVQNHLEQKGQVTIIDDGLGTIIRLEGIRQGDLTAEDFLF</sequence>
<dbReference type="SUPFAM" id="SSF51120">
    <property type="entry name" value="beta-Roll"/>
    <property type="match status" value="3"/>
</dbReference>
<protein>
    <submittedName>
        <fullName evidence="3">Bifunctional hemolysin/adenylate cyclase</fullName>
    </submittedName>
</protein>
<evidence type="ECO:0000313" key="4">
    <source>
        <dbReference type="Proteomes" id="UP000244904"/>
    </source>
</evidence>
<evidence type="ECO:0000313" key="3">
    <source>
        <dbReference type="EMBL" id="SPF77695.1"/>
    </source>
</evidence>
<keyword evidence="2" id="KW-0964">Secreted</keyword>
<accession>A0A2R8ANV0</accession>
<dbReference type="AlphaFoldDB" id="A0A2R8ANV0"/>
<comment type="subcellular location">
    <subcellularLocation>
        <location evidence="1">Secreted</location>
    </subcellularLocation>
</comment>
<dbReference type="Gene3D" id="3.40.50.1110">
    <property type="entry name" value="SGNH hydrolase"/>
    <property type="match status" value="1"/>
</dbReference>
<dbReference type="PRINTS" id="PR00313">
    <property type="entry name" value="CABNDNGRPT"/>
</dbReference>